<sequence length="113" mass="12480">MRNITASLGYTYGCLVRKVSLIQICAAHKQASQFGPNLDQTTDRESPFYFVRLVAVKNYLYVESRVMRLVYGITCELGGIEEARGRGQSMREDGWGGGHCGWGGGAREERNGG</sequence>
<organism evidence="2 3">
    <name type="scientific">Portunus trituberculatus</name>
    <name type="common">Swimming crab</name>
    <name type="synonym">Neptunus trituberculatus</name>
    <dbReference type="NCBI Taxonomy" id="210409"/>
    <lineage>
        <taxon>Eukaryota</taxon>
        <taxon>Metazoa</taxon>
        <taxon>Ecdysozoa</taxon>
        <taxon>Arthropoda</taxon>
        <taxon>Crustacea</taxon>
        <taxon>Multicrustacea</taxon>
        <taxon>Malacostraca</taxon>
        <taxon>Eumalacostraca</taxon>
        <taxon>Eucarida</taxon>
        <taxon>Decapoda</taxon>
        <taxon>Pleocyemata</taxon>
        <taxon>Brachyura</taxon>
        <taxon>Eubrachyura</taxon>
        <taxon>Portunoidea</taxon>
        <taxon>Portunidae</taxon>
        <taxon>Portuninae</taxon>
        <taxon>Portunus</taxon>
    </lineage>
</organism>
<reference evidence="2 3" key="1">
    <citation type="submission" date="2019-05" db="EMBL/GenBank/DDBJ databases">
        <title>Another draft genome of Portunus trituberculatus and its Hox gene families provides insights of decapod evolution.</title>
        <authorList>
            <person name="Jeong J.-H."/>
            <person name="Song I."/>
            <person name="Kim S."/>
            <person name="Choi T."/>
            <person name="Kim D."/>
            <person name="Ryu S."/>
            <person name="Kim W."/>
        </authorList>
    </citation>
    <scope>NUCLEOTIDE SEQUENCE [LARGE SCALE GENOMIC DNA]</scope>
    <source>
        <tissue evidence="2">Muscle</tissue>
    </source>
</reference>
<comment type="caution">
    <text evidence="2">The sequence shown here is derived from an EMBL/GenBank/DDBJ whole genome shotgun (WGS) entry which is preliminary data.</text>
</comment>
<proteinExistence type="predicted"/>
<evidence type="ECO:0000313" key="2">
    <source>
        <dbReference type="EMBL" id="MPC46719.1"/>
    </source>
</evidence>
<protein>
    <submittedName>
        <fullName evidence="2">Uncharacterized protein</fullName>
    </submittedName>
</protein>
<name>A0A5B7FNB7_PORTR</name>
<gene>
    <name evidence="2" type="ORF">E2C01_040444</name>
</gene>
<keyword evidence="3" id="KW-1185">Reference proteome</keyword>
<evidence type="ECO:0000313" key="3">
    <source>
        <dbReference type="Proteomes" id="UP000324222"/>
    </source>
</evidence>
<dbReference type="EMBL" id="VSRR010007339">
    <property type="protein sequence ID" value="MPC46719.1"/>
    <property type="molecule type" value="Genomic_DNA"/>
</dbReference>
<feature type="region of interest" description="Disordered" evidence="1">
    <location>
        <begin position="87"/>
        <end position="113"/>
    </location>
</feature>
<dbReference type="Proteomes" id="UP000324222">
    <property type="component" value="Unassembled WGS sequence"/>
</dbReference>
<feature type="compositionally biased region" description="Gly residues" evidence="1">
    <location>
        <begin position="95"/>
        <end position="105"/>
    </location>
</feature>
<accession>A0A5B7FNB7</accession>
<dbReference type="AlphaFoldDB" id="A0A5B7FNB7"/>
<evidence type="ECO:0000256" key="1">
    <source>
        <dbReference type="SAM" id="MobiDB-lite"/>
    </source>
</evidence>